<keyword evidence="3" id="KW-1185">Reference proteome</keyword>
<comment type="caution">
    <text evidence="2">The sequence shown here is derived from an EMBL/GenBank/DDBJ whole genome shotgun (WGS) entry which is preliminary data.</text>
</comment>
<evidence type="ECO:0000313" key="2">
    <source>
        <dbReference type="EMBL" id="PSB23605.1"/>
    </source>
</evidence>
<dbReference type="Proteomes" id="UP000239576">
    <property type="component" value="Unassembled WGS sequence"/>
</dbReference>
<reference evidence="3" key="1">
    <citation type="submission" date="2018-02" db="EMBL/GenBank/DDBJ databases">
        <authorList>
            <person name="Moore K."/>
            <person name="Momper L."/>
        </authorList>
    </citation>
    <scope>NUCLEOTIDE SEQUENCE [LARGE SCALE GENOMIC DNA]</scope>
    <source>
        <strain evidence="3">ULC18</strain>
    </source>
</reference>
<dbReference type="AlphaFoldDB" id="A0A2T1DT05"/>
<keyword evidence="1" id="KW-0812">Transmembrane</keyword>
<feature type="transmembrane region" description="Helical" evidence="1">
    <location>
        <begin position="35"/>
        <end position="56"/>
    </location>
</feature>
<gene>
    <name evidence="2" type="ORF">C7B82_30460</name>
</gene>
<proteinExistence type="predicted"/>
<accession>A0A2T1DT05</accession>
<keyword evidence="1" id="KW-1133">Transmembrane helix</keyword>
<dbReference type="EMBL" id="PVWK01000160">
    <property type="protein sequence ID" value="PSB23605.1"/>
    <property type="molecule type" value="Genomic_DNA"/>
</dbReference>
<evidence type="ECO:0000256" key="1">
    <source>
        <dbReference type="SAM" id="Phobius"/>
    </source>
</evidence>
<dbReference type="RefSeq" id="WP_106261048.1">
    <property type="nucleotide sequence ID" value="NZ_CAWNSW010000141.1"/>
</dbReference>
<reference evidence="2 3" key="2">
    <citation type="submission" date="2018-03" db="EMBL/GenBank/DDBJ databases">
        <title>The ancient ancestry and fast evolution of plastids.</title>
        <authorList>
            <person name="Moore K.R."/>
            <person name="Magnabosco C."/>
            <person name="Momper L."/>
            <person name="Gold D.A."/>
            <person name="Bosak T."/>
            <person name="Fournier G.P."/>
        </authorList>
    </citation>
    <scope>NUCLEOTIDE SEQUENCE [LARGE SCALE GENOMIC DNA]</scope>
    <source>
        <strain evidence="2 3">ULC18</strain>
    </source>
</reference>
<name>A0A2T1DT05_9CYAN</name>
<evidence type="ECO:0000313" key="3">
    <source>
        <dbReference type="Proteomes" id="UP000239576"/>
    </source>
</evidence>
<protein>
    <submittedName>
        <fullName evidence="2">Uncharacterized protein</fullName>
    </submittedName>
</protein>
<organism evidence="2 3">
    <name type="scientific">Stenomitos frigidus ULC18</name>
    <dbReference type="NCBI Taxonomy" id="2107698"/>
    <lineage>
        <taxon>Bacteria</taxon>
        <taxon>Bacillati</taxon>
        <taxon>Cyanobacteriota</taxon>
        <taxon>Cyanophyceae</taxon>
        <taxon>Leptolyngbyales</taxon>
        <taxon>Leptolyngbyaceae</taxon>
        <taxon>Stenomitos</taxon>
    </lineage>
</organism>
<keyword evidence="1" id="KW-0472">Membrane</keyword>
<sequence>MPQLYRWGFLLVSDRQGGCGERPVPLQSEMRLTGAVPFDLIAAVVTIALIAFVVTWQSAACA</sequence>